<reference evidence="19" key="1">
    <citation type="journal article" date="2020" name="Stud. Mycol.">
        <title>101 Dothideomycetes genomes: a test case for predicting lifestyles and emergence of pathogens.</title>
        <authorList>
            <person name="Haridas S."/>
            <person name="Albert R."/>
            <person name="Binder M."/>
            <person name="Bloem J."/>
            <person name="Labutti K."/>
            <person name="Salamov A."/>
            <person name="Andreopoulos B."/>
            <person name="Baker S."/>
            <person name="Barry K."/>
            <person name="Bills G."/>
            <person name="Bluhm B."/>
            <person name="Cannon C."/>
            <person name="Castanera R."/>
            <person name="Culley D."/>
            <person name="Daum C."/>
            <person name="Ezra D."/>
            <person name="Gonzalez J."/>
            <person name="Henrissat B."/>
            <person name="Kuo A."/>
            <person name="Liang C."/>
            <person name="Lipzen A."/>
            <person name="Lutzoni F."/>
            <person name="Magnuson J."/>
            <person name="Mondo S."/>
            <person name="Nolan M."/>
            <person name="Ohm R."/>
            <person name="Pangilinan J."/>
            <person name="Park H.-J."/>
            <person name="Ramirez L."/>
            <person name="Alfaro M."/>
            <person name="Sun H."/>
            <person name="Tritt A."/>
            <person name="Yoshinaga Y."/>
            <person name="Zwiers L.-H."/>
            <person name="Turgeon B."/>
            <person name="Goodwin S."/>
            <person name="Spatafora J."/>
            <person name="Crous P."/>
            <person name="Grigoriev I."/>
        </authorList>
    </citation>
    <scope>NUCLEOTIDE SEQUENCE</scope>
    <source>
        <strain evidence="19">CBS 480.64</strain>
    </source>
</reference>
<evidence type="ECO:0000256" key="9">
    <source>
        <dbReference type="ARBA" id="ARBA00023015"/>
    </source>
</evidence>
<evidence type="ECO:0000256" key="6">
    <source>
        <dbReference type="ARBA" id="ARBA00022771"/>
    </source>
</evidence>
<keyword evidence="7" id="KW-0862">Zinc</keyword>
<dbReference type="InterPro" id="IPR016181">
    <property type="entry name" value="Acyl_CoA_acyltransferase"/>
</dbReference>
<dbReference type="InterPro" id="IPR040706">
    <property type="entry name" value="Zf-MYST"/>
</dbReference>
<dbReference type="PANTHER" id="PTHR10615">
    <property type="entry name" value="HISTONE ACETYLTRANSFERASE"/>
    <property type="match status" value="1"/>
</dbReference>
<dbReference type="Gene3D" id="1.10.10.10">
    <property type="entry name" value="Winged helix-like DNA-binding domain superfamily/Winged helix DNA-binding domain"/>
    <property type="match status" value="1"/>
</dbReference>
<sequence length="306" mass="34591">MAMTSTRMLPASIASNGSNGSQRSHRSYSLAPSEDDNQTPLFPTIVLGKDEITPLFRSRHPEELIVRGAPLFTCAKCFKYTPKEDKLRAHERACLRRRHAGKAVLCSDEFMVNEVDGSVDKLYAQHLALFTRLFLDTKSVFFDVSPFMFYTLIKRSTKQIVGVFSKEKMSWDNNNLACILILPPWQRKGLGQVLISASYALGRKEGRLGGPERPLSDLGHKGYISYWCGEIFRTLLDLKPGDCITVQQISDKTYITTEDILEALDTFDSGVIEENSRGLGIHADKLEKWAEKNNVRKERPVDWVVL</sequence>
<evidence type="ECO:0000256" key="2">
    <source>
        <dbReference type="ARBA" id="ARBA00010107"/>
    </source>
</evidence>
<feature type="domain" description="MYST-type HAT" evidence="18">
    <location>
        <begin position="37"/>
        <end position="291"/>
    </location>
</feature>
<dbReference type="PROSITE" id="PS50157">
    <property type="entry name" value="ZINC_FINGER_C2H2_2"/>
    <property type="match status" value="1"/>
</dbReference>
<dbReference type="GO" id="GO:0006355">
    <property type="term" value="P:regulation of DNA-templated transcription"/>
    <property type="evidence" value="ECO:0007669"/>
    <property type="project" value="InterPro"/>
</dbReference>
<dbReference type="GO" id="GO:0035267">
    <property type="term" value="C:NuA4 histone acetyltransferase complex"/>
    <property type="evidence" value="ECO:0007669"/>
    <property type="project" value="TreeGrafter"/>
</dbReference>
<dbReference type="InterPro" id="IPR002717">
    <property type="entry name" value="HAT_MYST-type"/>
</dbReference>
<evidence type="ECO:0000256" key="16">
    <source>
        <dbReference type="SAM" id="MobiDB-lite"/>
    </source>
</evidence>
<keyword evidence="8" id="KW-0007">Acetylation</keyword>
<dbReference type="PANTHER" id="PTHR10615:SF219">
    <property type="entry name" value="HISTONE ACETYLTRANSFERASE KAT5"/>
    <property type="match status" value="1"/>
</dbReference>
<dbReference type="PROSITE" id="PS51726">
    <property type="entry name" value="MYST_HAT"/>
    <property type="match status" value="1"/>
</dbReference>
<dbReference type="OrthoDB" id="787137at2759"/>
<evidence type="ECO:0000256" key="5">
    <source>
        <dbReference type="ARBA" id="ARBA00022723"/>
    </source>
</evidence>
<dbReference type="SUPFAM" id="SSF55729">
    <property type="entry name" value="Acyl-CoA N-acyltransferases (Nat)"/>
    <property type="match status" value="1"/>
</dbReference>
<feature type="compositionally biased region" description="Polar residues" evidence="16">
    <location>
        <begin position="1"/>
        <end position="22"/>
    </location>
</feature>
<organism evidence="19 20">
    <name type="scientific">Piedraia hortae CBS 480.64</name>
    <dbReference type="NCBI Taxonomy" id="1314780"/>
    <lineage>
        <taxon>Eukaryota</taxon>
        <taxon>Fungi</taxon>
        <taxon>Dikarya</taxon>
        <taxon>Ascomycota</taxon>
        <taxon>Pezizomycotina</taxon>
        <taxon>Dothideomycetes</taxon>
        <taxon>Dothideomycetidae</taxon>
        <taxon>Capnodiales</taxon>
        <taxon>Piedraiaceae</taxon>
        <taxon>Piedraia</taxon>
    </lineage>
</organism>
<dbReference type="Proteomes" id="UP000799421">
    <property type="component" value="Unassembled WGS sequence"/>
</dbReference>
<evidence type="ECO:0000256" key="15">
    <source>
        <dbReference type="PROSITE-ProRule" id="PRU00042"/>
    </source>
</evidence>
<keyword evidence="6 15" id="KW-0863">Zinc-finger</keyword>
<evidence type="ECO:0000256" key="12">
    <source>
        <dbReference type="ARBA" id="ARBA00023315"/>
    </source>
</evidence>
<comment type="subcellular location">
    <subcellularLocation>
        <location evidence="1">Nucleus</location>
    </subcellularLocation>
</comment>
<evidence type="ECO:0000313" key="19">
    <source>
        <dbReference type="EMBL" id="KAF2857870.1"/>
    </source>
</evidence>
<keyword evidence="9" id="KW-0805">Transcription regulation</keyword>
<evidence type="ECO:0000256" key="14">
    <source>
        <dbReference type="PIRSR" id="PIRSR602717-51"/>
    </source>
</evidence>
<evidence type="ECO:0000259" key="17">
    <source>
        <dbReference type="PROSITE" id="PS50157"/>
    </source>
</evidence>
<comment type="similarity">
    <text evidence="2">Belongs to the MYST (SAS/MOZ) family.</text>
</comment>
<keyword evidence="12" id="KW-0012">Acyltransferase</keyword>
<feature type="region of interest" description="Disordered" evidence="16">
    <location>
        <begin position="1"/>
        <end position="36"/>
    </location>
</feature>
<dbReference type="GO" id="GO:0046972">
    <property type="term" value="F:histone H4K16 acetyltransferase activity"/>
    <property type="evidence" value="ECO:0007669"/>
    <property type="project" value="TreeGrafter"/>
</dbReference>
<keyword evidence="4" id="KW-0808">Transferase</keyword>
<keyword evidence="20" id="KW-1185">Reference proteome</keyword>
<dbReference type="InterPro" id="IPR013087">
    <property type="entry name" value="Znf_C2H2_type"/>
</dbReference>
<evidence type="ECO:0000313" key="20">
    <source>
        <dbReference type="Proteomes" id="UP000799421"/>
    </source>
</evidence>
<evidence type="ECO:0000256" key="10">
    <source>
        <dbReference type="ARBA" id="ARBA00023163"/>
    </source>
</evidence>
<name>A0A6A7BRM0_9PEZI</name>
<evidence type="ECO:0000256" key="13">
    <source>
        <dbReference type="ARBA" id="ARBA00045805"/>
    </source>
</evidence>
<dbReference type="AlphaFoldDB" id="A0A6A7BRM0"/>
<evidence type="ECO:0000256" key="7">
    <source>
        <dbReference type="ARBA" id="ARBA00022833"/>
    </source>
</evidence>
<keyword evidence="10" id="KW-0804">Transcription</keyword>
<dbReference type="Gene3D" id="3.40.630.30">
    <property type="match status" value="1"/>
</dbReference>
<evidence type="ECO:0000259" key="18">
    <source>
        <dbReference type="PROSITE" id="PS51726"/>
    </source>
</evidence>
<dbReference type="GO" id="GO:0005634">
    <property type="term" value="C:nucleus"/>
    <property type="evidence" value="ECO:0007669"/>
    <property type="project" value="UniProtKB-SubCell"/>
</dbReference>
<dbReference type="Pfam" id="PF17772">
    <property type="entry name" value="zf-MYST"/>
    <property type="match status" value="1"/>
</dbReference>
<feature type="domain" description="C2H2-type" evidence="17">
    <location>
        <begin position="72"/>
        <end position="104"/>
    </location>
</feature>
<dbReference type="Pfam" id="PF01853">
    <property type="entry name" value="MOZ_SAS"/>
    <property type="match status" value="1"/>
</dbReference>
<feature type="active site" description="Proton donor/acceptor" evidence="14">
    <location>
        <position position="212"/>
    </location>
</feature>
<dbReference type="Gene3D" id="3.30.60.60">
    <property type="entry name" value="N-acetyl transferase-like"/>
    <property type="match status" value="1"/>
</dbReference>
<accession>A0A6A7BRM0</accession>
<evidence type="ECO:0000256" key="4">
    <source>
        <dbReference type="ARBA" id="ARBA00022679"/>
    </source>
</evidence>
<evidence type="ECO:0000256" key="1">
    <source>
        <dbReference type="ARBA" id="ARBA00004123"/>
    </source>
</evidence>
<keyword evidence="5" id="KW-0479">Metal-binding</keyword>
<evidence type="ECO:0000256" key="8">
    <source>
        <dbReference type="ARBA" id="ARBA00022990"/>
    </source>
</evidence>
<gene>
    <name evidence="19" type="ORF">K470DRAFT_260413</name>
</gene>
<evidence type="ECO:0000256" key="11">
    <source>
        <dbReference type="ARBA" id="ARBA00023242"/>
    </source>
</evidence>
<dbReference type="EMBL" id="MU006025">
    <property type="protein sequence ID" value="KAF2857870.1"/>
    <property type="molecule type" value="Genomic_DNA"/>
</dbReference>
<protein>
    <recommendedName>
        <fullName evidence="3">histone acetyltransferase</fullName>
        <ecNumber evidence="3">2.3.1.48</ecNumber>
    </recommendedName>
</protein>
<dbReference type="GO" id="GO:0008270">
    <property type="term" value="F:zinc ion binding"/>
    <property type="evidence" value="ECO:0007669"/>
    <property type="project" value="UniProtKB-KW"/>
</dbReference>
<dbReference type="InterPro" id="IPR036388">
    <property type="entry name" value="WH-like_DNA-bd_sf"/>
</dbReference>
<evidence type="ECO:0000256" key="3">
    <source>
        <dbReference type="ARBA" id="ARBA00013184"/>
    </source>
</evidence>
<dbReference type="EC" id="2.3.1.48" evidence="3"/>
<keyword evidence="11" id="KW-0539">Nucleus</keyword>
<comment type="function">
    <text evidence="13">Catalytic component of the NuA4 histone acetyltransferase (HAT) complex which is involved in epigenetic transcriptional activation of selected genes principally by acetylation of nucleosomal histones H4, H3, H2B, H2A and H2A variant H2A.Z. Acetylates histone H4 to form H4K5ac, H4K8ac, H4K12ac and H4K16ac, histone H3 to form H3K14ac, and histone H2A to form H2AK4ac and H2AK7ac. The NuA4 complex is involved in the DNA damage response and is required for chromosome segregation. The NuA4 complex plays a direct role in repair of DNA double-strand breaks (DSBs) through homologous recombination. Recruitment to promoters depends on H3K4me. Also acetylates non-histone proteins. In addition to protein acetyltransferase, can use different acyl-CoA substrates, such as 2-hydroxyisobutanoyl-CoA (2-hydroxyisobutyryl-CoA) or (2E)-butenoyl-CoA (crotonyl-CoA), and is able to mediate protein 2-hydroxyisobutyrylation and crotonylation, respectively.</text>
</comment>
<dbReference type="InterPro" id="IPR050603">
    <property type="entry name" value="MYST_HAT"/>
</dbReference>
<proteinExistence type="inferred from homology"/>